<feature type="region of interest" description="Disordered" evidence="1">
    <location>
        <begin position="158"/>
        <end position="197"/>
    </location>
</feature>
<evidence type="ECO:0000256" key="1">
    <source>
        <dbReference type="SAM" id="MobiDB-lite"/>
    </source>
</evidence>
<reference evidence="2" key="1">
    <citation type="journal article" date="2023" name="Mol. Phylogenet. Evol.">
        <title>Genome-scale phylogeny and comparative genomics of the fungal order Sordariales.</title>
        <authorList>
            <person name="Hensen N."/>
            <person name="Bonometti L."/>
            <person name="Westerberg I."/>
            <person name="Brannstrom I.O."/>
            <person name="Guillou S."/>
            <person name="Cros-Aarteil S."/>
            <person name="Calhoun S."/>
            <person name="Haridas S."/>
            <person name="Kuo A."/>
            <person name="Mondo S."/>
            <person name="Pangilinan J."/>
            <person name="Riley R."/>
            <person name="LaButti K."/>
            <person name="Andreopoulos B."/>
            <person name="Lipzen A."/>
            <person name="Chen C."/>
            <person name="Yan M."/>
            <person name="Daum C."/>
            <person name="Ng V."/>
            <person name="Clum A."/>
            <person name="Steindorff A."/>
            <person name="Ohm R.A."/>
            <person name="Martin F."/>
            <person name="Silar P."/>
            <person name="Natvig D.O."/>
            <person name="Lalanne C."/>
            <person name="Gautier V."/>
            <person name="Ament-Velasquez S.L."/>
            <person name="Kruys A."/>
            <person name="Hutchinson M.I."/>
            <person name="Powell A.J."/>
            <person name="Barry K."/>
            <person name="Miller A.N."/>
            <person name="Grigoriev I.V."/>
            <person name="Debuchy R."/>
            <person name="Gladieux P."/>
            <person name="Hiltunen Thoren M."/>
            <person name="Johannesson H."/>
        </authorList>
    </citation>
    <scope>NUCLEOTIDE SEQUENCE</scope>
    <source>
        <strain evidence="2">CBS 560.94</strain>
    </source>
</reference>
<proteinExistence type="predicted"/>
<sequence>MSQDQRDQSAPASPKEPRFEPKPLTLVLWNGPDERKQVLTIEQHYVKWRIFFTTLVHNSTPWEELTAYDLHVLLDLSACRAPKNAQFVSTKGFCTQEEVEEKEKATEEILTELGFRNLKTTAKGQSFSLEMKWPFPKGQPVADVDQLNDDFWERFKKPASSKAVTQATSESESVAGEDGKQVVNQDVTEKQVGEEET</sequence>
<keyword evidence="3" id="KW-1185">Reference proteome</keyword>
<accession>A0AAE0MT81</accession>
<dbReference type="RefSeq" id="XP_062683402.1">
    <property type="nucleotide sequence ID" value="XM_062829555.1"/>
</dbReference>
<dbReference type="AlphaFoldDB" id="A0AAE0MT81"/>
<evidence type="ECO:0000313" key="3">
    <source>
        <dbReference type="Proteomes" id="UP001278500"/>
    </source>
</evidence>
<feature type="compositionally biased region" description="Polar residues" evidence="1">
    <location>
        <begin position="162"/>
        <end position="172"/>
    </location>
</feature>
<organism evidence="2 3">
    <name type="scientific">Neurospora tetraspora</name>
    <dbReference type="NCBI Taxonomy" id="94610"/>
    <lineage>
        <taxon>Eukaryota</taxon>
        <taxon>Fungi</taxon>
        <taxon>Dikarya</taxon>
        <taxon>Ascomycota</taxon>
        <taxon>Pezizomycotina</taxon>
        <taxon>Sordariomycetes</taxon>
        <taxon>Sordariomycetidae</taxon>
        <taxon>Sordariales</taxon>
        <taxon>Sordariaceae</taxon>
        <taxon>Neurospora</taxon>
    </lineage>
</organism>
<protein>
    <submittedName>
        <fullName evidence="2">Uncharacterized protein</fullName>
    </submittedName>
</protein>
<dbReference type="Proteomes" id="UP001278500">
    <property type="component" value="Unassembled WGS sequence"/>
</dbReference>
<reference evidence="2" key="2">
    <citation type="submission" date="2023-06" db="EMBL/GenBank/DDBJ databases">
        <authorList>
            <consortium name="Lawrence Berkeley National Laboratory"/>
            <person name="Haridas S."/>
            <person name="Hensen N."/>
            <person name="Bonometti L."/>
            <person name="Westerberg I."/>
            <person name="Brannstrom I.O."/>
            <person name="Guillou S."/>
            <person name="Cros-Aarteil S."/>
            <person name="Calhoun S."/>
            <person name="Kuo A."/>
            <person name="Mondo S."/>
            <person name="Pangilinan J."/>
            <person name="Riley R."/>
            <person name="Labutti K."/>
            <person name="Andreopoulos B."/>
            <person name="Lipzen A."/>
            <person name="Chen C."/>
            <person name="Yanf M."/>
            <person name="Daum C."/>
            <person name="Ng V."/>
            <person name="Clum A."/>
            <person name="Steindorff A."/>
            <person name="Ohm R."/>
            <person name="Martin F."/>
            <person name="Silar P."/>
            <person name="Natvig D."/>
            <person name="Lalanne C."/>
            <person name="Gautier V."/>
            <person name="Ament-Velasquez S.L."/>
            <person name="Kruys A."/>
            <person name="Hutchinson M.I."/>
            <person name="Powell A.J."/>
            <person name="Barry K."/>
            <person name="Miller A.N."/>
            <person name="Grigoriev I.V."/>
            <person name="Debuchy R."/>
            <person name="Gladieux P."/>
            <person name="Thoren M.H."/>
            <person name="Johannesson H."/>
        </authorList>
    </citation>
    <scope>NUCLEOTIDE SEQUENCE</scope>
    <source>
        <strain evidence="2">CBS 560.94</strain>
    </source>
</reference>
<comment type="caution">
    <text evidence="2">The sequence shown here is derived from an EMBL/GenBank/DDBJ whole genome shotgun (WGS) entry which is preliminary data.</text>
</comment>
<dbReference type="EMBL" id="JAUEPP010000003">
    <property type="protein sequence ID" value="KAK3348320.1"/>
    <property type="molecule type" value="Genomic_DNA"/>
</dbReference>
<feature type="region of interest" description="Disordered" evidence="1">
    <location>
        <begin position="1"/>
        <end position="23"/>
    </location>
</feature>
<name>A0AAE0MT81_9PEZI</name>
<dbReference type="GeneID" id="87866709"/>
<gene>
    <name evidence="2" type="ORF">B0H65DRAFT_548102</name>
</gene>
<feature type="compositionally biased region" description="Basic and acidic residues" evidence="1">
    <location>
        <begin position="187"/>
        <end position="197"/>
    </location>
</feature>
<evidence type="ECO:0000313" key="2">
    <source>
        <dbReference type="EMBL" id="KAK3348320.1"/>
    </source>
</evidence>